<sequence length="143" mass="17386">MMQKNAARICTLCLVLLYLVEASQNMEEKSMDEQHEMFSAYPLSPHESPDILRQVSEDEHELMDSDKRASHFDPIMFKRLSHFDPIMFKRRAHFDPIMFKRRAHFDPIMFKRRAHFDPIMFKRRAHFDPIMFKRRAYFDPIMF</sequence>
<feature type="chain" id="PRO_5003563774" evidence="1">
    <location>
        <begin position="23"/>
        <end position="143"/>
    </location>
</feature>
<keyword evidence="3" id="KW-1185">Reference proteome</keyword>
<evidence type="ECO:0000313" key="2">
    <source>
        <dbReference type="EMBL" id="GAA38410.2"/>
    </source>
</evidence>
<reference key="2">
    <citation type="submission" date="2011-10" db="EMBL/GenBank/DDBJ databases">
        <title>The genome and transcriptome sequence of Clonorchis sinensis provide insights into the carcinogenic liver fluke.</title>
        <authorList>
            <person name="Wang X."/>
            <person name="Huang Y."/>
            <person name="Chen W."/>
            <person name="Liu H."/>
            <person name="Guo L."/>
            <person name="Chen Y."/>
            <person name="Luo F."/>
            <person name="Zhou W."/>
            <person name="Sun J."/>
            <person name="Mao Q."/>
            <person name="Liang P."/>
            <person name="Zhou C."/>
            <person name="Tian Y."/>
            <person name="Men J."/>
            <person name="Lv X."/>
            <person name="Huang L."/>
            <person name="Zhou J."/>
            <person name="Hu Y."/>
            <person name="Li R."/>
            <person name="Zhang F."/>
            <person name="Lei H."/>
            <person name="Li X."/>
            <person name="Hu X."/>
            <person name="Liang C."/>
            <person name="Xu J."/>
            <person name="Wu Z."/>
            <person name="Yu X."/>
        </authorList>
    </citation>
    <scope>NUCLEOTIDE SEQUENCE</scope>
    <source>
        <strain>Henan</strain>
    </source>
</reference>
<dbReference type="EMBL" id="DF143157">
    <property type="protein sequence ID" value="GAA38410.2"/>
    <property type="molecule type" value="Genomic_DNA"/>
</dbReference>
<keyword evidence="1" id="KW-0732">Signal</keyword>
<evidence type="ECO:0000256" key="1">
    <source>
        <dbReference type="SAM" id="SignalP"/>
    </source>
</evidence>
<organism evidence="2 3">
    <name type="scientific">Clonorchis sinensis</name>
    <name type="common">Chinese liver fluke</name>
    <dbReference type="NCBI Taxonomy" id="79923"/>
    <lineage>
        <taxon>Eukaryota</taxon>
        <taxon>Metazoa</taxon>
        <taxon>Spiralia</taxon>
        <taxon>Lophotrochozoa</taxon>
        <taxon>Platyhelminthes</taxon>
        <taxon>Trematoda</taxon>
        <taxon>Digenea</taxon>
        <taxon>Opisthorchiida</taxon>
        <taxon>Opisthorchiata</taxon>
        <taxon>Opisthorchiidae</taxon>
        <taxon>Clonorchis</taxon>
    </lineage>
</organism>
<dbReference type="Proteomes" id="UP000008909">
    <property type="component" value="Unassembled WGS sequence"/>
</dbReference>
<name>H2KRF2_CLOSI</name>
<protein>
    <submittedName>
        <fullName evidence="2">Uncharacterized protein</fullName>
    </submittedName>
</protein>
<accession>H2KRF2</accession>
<reference evidence="2" key="1">
    <citation type="journal article" date="2011" name="Genome Biol.">
        <title>The draft genome of the carcinogenic human liver fluke Clonorchis sinensis.</title>
        <authorList>
            <person name="Wang X."/>
            <person name="Chen W."/>
            <person name="Huang Y."/>
            <person name="Sun J."/>
            <person name="Men J."/>
            <person name="Liu H."/>
            <person name="Luo F."/>
            <person name="Guo L."/>
            <person name="Lv X."/>
            <person name="Deng C."/>
            <person name="Zhou C."/>
            <person name="Fan Y."/>
            <person name="Li X."/>
            <person name="Huang L."/>
            <person name="Hu Y."/>
            <person name="Liang C."/>
            <person name="Hu X."/>
            <person name="Xu J."/>
            <person name="Yu X."/>
        </authorList>
    </citation>
    <scope>NUCLEOTIDE SEQUENCE [LARGE SCALE GENOMIC DNA]</scope>
    <source>
        <strain evidence="2">Henan</strain>
    </source>
</reference>
<dbReference type="AlphaFoldDB" id="H2KRF2"/>
<feature type="signal peptide" evidence="1">
    <location>
        <begin position="1"/>
        <end position="22"/>
    </location>
</feature>
<gene>
    <name evidence="2" type="ORF">CLF_106202</name>
</gene>
<evidence type="ECO:0000313" key="3">
    <source>
        <dbReference type="Proteomes" id="UP000008909"/>
    </source>
</evidence>
<proteinExistence type="predicted"/>